<evidence type="ECO:0000313" key="2">
    <source>
        <dbReference type="Proteomes" id="UP000324707"/>
    </source>
</evidence>
<proteinExistence type="predicted"/>
<name>A0A5C8DYH9_9SPIR</name>
<dbReference type="Proteomes" id="UP000324707">
    <property type="component" value="Unassembled WGS sequence"/>
</dbReference>
<evidence type="ECO:0000313" key="1">
    <source>
        <dbReference type="EMBL" id="TXJ30194.1"/>
    </source>
</evidence>
<dbReference type="AlphaFoldDB" id="A0A5C8DYH9"/>
<comment type="caution">
    <text evidence="1">The sequence shown here is derived from an EMBL/GenBank/DDBJ whole genome shotgun (WGS) entry which is preliminary data.</text>
</comment>
<gene>
    <name evidence="1" type="ORF">EPJ69_11560</name>
</gene>
<accession>A0A5C8DYH9</accession>
<dbReference type="RefSeq" id="WP_147737493.1">
    <property type="nucleotide sequence ID" value="NZ_SAXX01000024.1"/>
</dbReference>
<organism evidence="1 2">
    <name type="scientific">Brachyspira aalborgi</name>
    <dbReference type="NCBI Taxonomy" id="29522"/>
    <lineage>
        <taxon>Bacteria</taxon>
        <taxon>Pseudomonadati</taxon>
        <taxon>Spirochaetota</taxon>
        <taxon>Spirochaetia</taxon>
        <taxon>Brachyspirales</taxon>
        <taxon>Brachyspiraceae</taxon>
        <taxon>Brachyspira</taxon>
    </lineage>
</organism>
<reference evidence="1 2" key="1">
    <citation type="journal article" date="1992" name="Lakartidningen">
        <title>[Penicillin V and not amoxicillin is the first choice preparation in acute otitis].</title>
        <authorList>
            <person name="Kamme C."/>
            <person name="Lundgren K."/>
            <person name="Prellner K."/>
        </authorList>
    </citation>
    <scope>NUCLEOTIDE SEQUENCE [LARGE SCALE GENOMIC DNA]</scope>
    <source>
        <strain evidence="1 2">PC5538III-lc</strain>
    </source>
</reference>
<sequence>MKKYIIYIFCAIFTISNIGNIFAYDYYSYEDALSEAKSLTEPLISQRERELNYQNISKEEKEYILDRYKLKTICNKLFELDWKKFFSIEHMRYCYNYYDILLNKYYKLYSNLLNAEGKKALLKEEKLWLKLRDIYQDEYIEPTFDYMINQPIFESQEQRRIFEQTLKQEFKREFGIDMDYDYIVKNGSAVLSMFLKVGFVAQRTKELFNYYLDYKQNKNIVNRADIYQSTWRLSSNSNFKFPIYILNTEKELNNIYREYSISKREHLIAVNGYLPDSDLKFKSSFTSGSYDYMNYMPLSIVLPINRDEYFDLQIKALNKDLSVKSNNIIVSLSFLKPSYNEYNVRLTQGKLIRKYEDYDNIIYELEIQLYEDENTQNIAVNNRFSFKIRANATADIQIKLEYPEPYQKNNRYAEVGFKDMNNRNYDFRLD</sequence>
<dbReference type="EMBL" id="SAXX01000024">
    <property type="protein sequence ID" value="TXJ30194.1"/>
    <property type="molecule type" value="Genomic_DNA"/>
</dbReference>
<protein>
    <recommendedName>
        <fullName evidence="3">DUF1311 domain-containing protein</fullName>
    </recommendedName>
</protein>
<evidence type="ECO:0008006" key="3">
    <source>
        <dbReference type="Google" id="ProtNLM"/>
    </source>
</evidence>